<gene>
    <name evidence="1" type="ORF">ANN_04198</name>
</gene>
<evidence type="ECO:0000313" key="1">
    <source>
        <dbReference type="EMBL" id="KAJ4442609.1"/>
    </source>
</evidence>
<sequence>MFAEGRSNVEDEHQQLHGQLDRCRLEFPSSSVVERCSEWRDAPVMLLLYELFQAELKTITTVGDATVGLKLWLISWVHAHLAKLFVTASITRSDL</sequence>
<evidence type="ECO:0000313" key="2">
    <source>
        <dbReference type="Proteomes" id="UP001148838"/>
    </source>
</evidence>
<accession>A0ABQ8T9G3</accession>
<dbReference type="Proteomes" id="UP001148838">
    <property type="component" value="Unassembled WGS sequence"/>
</dbReference>
<reference evidence="1 2" key="1">
    <citation type="journal article" date="2022" name="Allergy">
        <title>Genome assembly and annotation of Periplaneta americana reveal a comprehensive cockroach allergen profile.</title>
        <authorList>
            <person name="Wang L."/>
            <person name="Xiong Q."/>
            <person name="Saelim N."/>
            <person name="Wang L."/>
            <person name="Nong W."/>
            <person name="Wan A.T."/>
            <person name="Shi M."/>
            <person name="Liu X."/>
            <person name="Cao Q."/>
            <person name="Hui J.H.L."/>
            <person name="Sookrung N."/>
            <person name="Leung T.F."/>
            <person name="Tungtrongchitr A."/>
            <person name="Tsui S.K.W."/>
        </authorList>
    </citation>
    <scope>NUCLEOTIDE SEQUENCE [LARGE SCALE GENOMIC DNA]</scope>
    <source>
        <strain evidence="1">PWHHKU_190912</strain>
    </source>
</reference>
<proteinExistence type="predicted"/>
<keyword evidence="2" id="KW-1185">Reference proteome</keyword>
<protein>
    <submittedName>
        <fullName evidence="1">Uncharacterized protein</fullName>
    </submittedName>
</protein>
<dbReference type="EMBL" id="JAJSOF020000013">
    <property type="protein sequence ID" value="KAJ4442609.1"/>
    <property type="molecule type" value="Genomic_DNA"/>
</dbReference>
<name>A0ABQ8T9G3_PERAM</name>
<organism evidence="1 2">
    <name type="scientific">Periplaneta americana</name>
    <name type="common">American cockroach</name>
    <name type="synonym">Blatta americana</name>
    <dbReference type="NCBI Taxonomy" id="6978"/>
    <lineage>
        <taxon>Eukaryota</taxon>
        <taxon>Metazoa</taxon>
        <taxon>Ecdysozoa</taxon>
        <taxon>Arthropoda</taxon>
        <taxon>Hexapoda</taxon>
        <taxon>Insecta</taxon>
        <taxon>Pterygota</taxon>
        <taxon>Neoptera</taxon>
        <taxon>Polyneoptera</taxon>
        <taxon>Dictyoptera</taxon>
        <taxon>Blattodea</taxon>
        <taxon>Blattoidea</taxon>
        <taxon>Blattidae</taxon>
        <taxon>Blattinae</taxon>
        <taxon>Periplaneta</taxon>
    </lineage>
</organism>
<comment type="caution">
    <text evidence="1">The sequence shown here is derived from an EMBL/GenBank/DDBJ whole genome shotgun (WGS) entry which is preliminary data.</text>
</comment>